<keyword evidence="4" id="KW-0808">Transferase</keyword>
<comment type="similarity">
    <text evidence="2">Belongs to the glycosyltransferase 28 family.</text>
</comment>
<evidence type="ECO:0000313" key="8">
    <source>
        <dbReference type="Proteomes" id="UP001595843"/>
    </source>
</evidence>
<dbReference type="Pfam" id="PF04101">
    <property type="entry name" value="Glyco_tran_28_C"/>
    <property type="match status" value="1"/>
</dbReference>
<dbReference type="PANTHER" id="PTHR43025:SF3">
    <property type="entry name" value="MONOGALACTOSYLDIACYLGLYCEROL SYNTHASE 1, CHLOROPLASTIC"/>
    <property type="match status" value="1"/>
</dbReference>
<feature type="domain" description="Diacylglycerol glucosyltransferase N-terminal" evidence="6">
    <location>
        <begin position="15"/>
        <end position="160"/>
    </location>
</feature>
<dbReference type="Proteomes" id="UP001595843">
    <property type="component" value="Unassembled WGS sequence"/>
</dbReference>
<gene>
    <name evidence="7" type="ORF">ACFOUO_09770</name>
</gene>
<comment type="subcellular location">
    <subcellularLocation>
        <location evidence="1">Membrane</location>
    </subcellularLocation>
</comment>
<keyword evidence="8" id="KW-1185">Reference proteome</keyword>
<dbReference type="RefSeq" id="WP_380704628.1">
    <property type="nucleotide sequence ID" value="NZ_JBHSAP010000009.1"/>
</dbReference>
<evidence type="ECO:0000256" key="1">
    <source>
        <dbReference type="ARBA" id="ARBA00004370"/>
    </source>
</evidence>
<evidence type="ECO:0000259" key="5">
    <source>
        <dbReference type="Pfam" id="PF04101"/>
    </source>
</evidence>
<sequence>MERVLILTMGFGTGHNAAAHALVSRCRNMPDTEALAVDLLELVPGTFHPFLQSGYIRMMMRFPSLYTFLYDRTSHSRFIRYVSSEFIEKTGWMIRKKLNHLLERFHPTRIISTHPFGFLMLPACWRGLPTTGVVTDYEVHAMWFAQAPDLLCIPRRLVNEREQKRLMWQTGCRILEAGIPSASAFHKRNSQIRARIQAGVSKDEPMVLVMGGGLGYGPLPRLVDELSRLKPPARIWVLTGKNEKLYRELTARFDGENGIHILRYRDDMPLLMDAADLLVTKPGGLTVTEAMNKGLPMLLFDALPGQEEANRDYLIRNGGALTVRPETVCKEAAALLAHPEERRTMARRLEELASPEAADRIVHESLRIRREAVLDSVL</sequence>
<name>A0ABV8JDT7_9BACL</name>
<dbReference type="PANTHER" id="PTHR43025">
    <property type="entry name" value="MONOGALACTOSYLDIACYLGLYCEROL SYNTHASE"/>
    <property type="match status" value="1"/>
</dbReference>
<dbReference type="InterPro" id="IPR007235">
    <property type="entry name" value="Glyco_trans_28_C"/>
</dbReference>
<dbReference type="InterPro" id="IPR009695">
    <property type="entry name" value="Diacylglyc_glucosyltr_N"/>
</dbReference>
<evidence type="ECO:0000256" key="2">
    <source>
        <dbReference type="ARBA" id="ARBA00006962"/>
    </source>
</evidence>
<evidence type="ECO:0000313" key="7">
    <source>
        <dbReference type="EMBL" id="MFC4077102.1"/>
    </source>
</evidence>
<evidence type="ECO:0000256" key="3">
    <source>
        <dbReference type="ARBA" id="ARBA00022676"/>
    </source>
</evidence>
<feature type="domain" description="Glycosyl transferase family 28 C-terminal" evidence="5">
    <location>
        <begin position="206"/>
        <end position="358"/>
    </location>
</feature>
<comment type="caution">
    <text evidence="7">The sequence shown here is derived from an EMBL/GenBank/DDBJ whole genome shotgun (WGS) entry which is preliminary data.</text>
</comment>
<reference evidence="8" key="1">
    <citation type="journal article" date="2019" name="Int. J. Syst. Evol. Microbiol.">
        <title>The Global Catalogue of Microorganisms (GCM) 10K type strain sequencing project: providing services to taxonomists for standard genome sequencing and annotation.</title>
        <authorList>
            <consortium name="The Broad Institute Genomics Platform"/>
            <consortium name="The Broad Institute Genome Sequencing Center for Infectious Disease"/>
            <person name="Wu L."/>
            <person name="Ma J."/>
        </authorList>
    </citation>
    <scope>NUCLEOTIDE SEQUENCE [LARGE SCALE GENOMIC DNA]</scope>
    <source>
        <strain evidence="8">IBRC-M 10813</strain>
    </source>
</reference>
<dbReference type="Gene3D" id="3.40.50.2000">
    <property type="entry name" value="Glycogen Phosphorylase B"/>
    <property type="match status" value="1"/>
</dbReference>
<dbReference type="SUPFAM" id="SSF53756">
    <property type="entry name" value="UDP-Glycosyltransferase/glycogen phosphorylase"/>
    <property type="match status" value="1"/>
</dbReference>
<dbReference type="InterPro" id="IPR050519">
    <property type="entry name" value="Glycosyltransf_28_UgtP"/>
</dbReference>
<dbReference type="EMBL" id="JBHSAP010000009">
    <property type="protein sequence ID" value="MFC4077102.1"/>
    <property type="molecule type" value="Genomic_DNA"/>
</dbReference>
<organism evidence="7 8">
    <name type="scientific">Salinithrix halophila</name>
    <dbReference type="NCBI Taxonomy" id="1485204"/>
    <lineage>
        <taxon>Bacteria</taxon>
        <taxon>Bacillati</taxon>
        <taxon>Bacillota</taxon>
        <taxon>Bacilli</taxon>
        <taxon>Bacillales</taxon>
        <taxon>Thermoactinomycetaceae</taxon>
        <taxon>Salinithrix</taxon>
    </lineage>
</organism>
<proteinExistence type="inferred from homology"/>
<protein>
    <submittedName>
        <fullName evidence="7">Glycosyltransferase</fullName>
    </submittedName>
</protein>
<evidence type="ECO:0000256" key="4">
    <source>
        <dbReference type="ARBA" id="ARBA00022679"/>
    </source>
</evidence>
<dbReference type="Pfam" id="PF06925">
    <property type="entry name" value="MGDG_synth"/>
    <property type="match status" value="1"/>
</dbReference>
<accession>A0ABV8JDT7</accession>
<keyword evidence="3" id="KW-0328">Glycosyltransferase</keyword>
<evidence type="ECO:0000259" key="6">
    <source>
        <dbReference type="Pfam" id="PF06925"/>
    </source>
</evidence>